<dbReference type="AlphaFoldDB" id="A0A9D4DE65"/>
<accession>A0A9D4DE65</accession>
<gene>
    <name evidence="1" type="ORF">DPMN_181449</name>
</gene>
<comment type="caution">
    <text evidence="1">The sequence shown here is derived from an EMBL/GenBank/DDBJ whole genome shotgun (WGS) entry which is preliminary data.</text>
</comment>
<sequence>MMRTMTRSAACVSNASHQPSMTARTLNYSVGANETHVGIGFTWPSATRKGFCGAVTRFVAVIVAEIKFP</sequence>
<organism evidence="1 2">
    <name type="scientific">Dreissena polymorpha</name>
    <name type="common">Zebra mussel</name>
    <name type="synonym">Mytilus polymorpha</name>
    <dbReference type="NCBI Taxonomy" id="45954"/>
    <lineage>
        <taxon>Eukaryota</taxon>
        <taxon>Metazoa</taxon>
        <taxon>Spiralia</taxon>
        <taxon>Lophotrochozoa</taxon>
        <taxon>Mollusca</taxon>
        <taxon>Bivalvia</taxon>
        <taxon>Autobranchia</taxon>
        <taxon>Heteroconchia</taxon>
        <taxon>Euheterodonta</taxon>
        <taxon>Imparidentia</taxon>
        <taxon>Neoheterodontei</taxon>
        <taxon>Myida</taxon>
        <taxon>Dreissenoidea</taxon>
        <taxon>Dreissenidae</taxon>
        <taxon>Dreissena</taxon>
    </lineage>
</organism>
<dbReference type="Proteomes" id="UP000828390">
    <property type="component" value="Unassembled WGS sequence"/>
</dbReference>
<keyword evidence="2" id="KW-1185">Reference proteome</keyword>
<dbReference type="EMBL" id="JAIWYP010000010">
    <property type="protein sequence ID" value="KAH3747028.1"/>
    <property type="molecule type" value="Genomic_DNA"/>
</dbReference>
<reference evidence="1" key="2">
    <citation type="submission" date="2020-11" db="EMBL/GenBank/DDBJ databases">
        <authorList>
            <person name="McCartney M.A."/>
            <person name="Auch B."/>
            <person name="Kono T."/>
            <person name="Mallez S."/>
            <person name="Becker A."/>
            <person name="Gohl D.M."/>
            <person name="Silverstein K.A.T."/>
            <person name="Koren S."/>
            <person name="Bechman K.B."/>
            <person name="Herman A."/>
            <person name="Abrahante J.E."/>
            <person name="Garbe J."/>
        </authorList>
    </citation>
    <scope>NUCLEOTIDE SEQUENCE</scope>
    <source>
        <strain evidence="1">Duluth1</strain>
        <tissue evidence="1">Whole animal</tissue>
    </source>
</reference>
<proteinExistence type="predicted"/>
<name>A0A9D4DE65_DREPO</name>
<evidence type="ECO:0000313" key="1">
    <source>
        <dbReference type="EMBL" id="KAH3747028.1"/>
    </source>
</evidence>
<reference evidence="1" key="1">
    <citation type="journal article" date="2019" name="bioRxiv">
        <title>The Genome of the Zebra Mussel, Dreissena polymorpha: A Resource for Invasive Species Research.</title>
        <authorList>
            <person name="McCartney M.A."/>
            <person name="Auch B."/>
            <person name="Kono T."/>
            <person name="Mallez S."/>
            <person name="Zhang Y."/>
            <person name="Obille A."/>
            <person name="Becker A."/>
            <person name="Abrahante J.E."/>
            <person name="Garbe J."/>
            <person name="Badalamenti J.P."/>
            <person name="Herman A."/>
            <person name="Mangelson H."/>
            <person name="Liachko I."/>
            <person name="Sullivan S."/>
            <person name="Sone E.D."/>
            <person name="Koren S."/>
            <person name="Silverstein K.A.T."/>
            <person name="Beckman K.B."/>
            <person name="Gohl D.M."/>
        </authorList>
    </citation>
    <scope>NUCLEOTIDE SEQUENCE</scope>
    <source>
        <strain evidence="1">Duluth1</strain>
        <tissue evidence="1">Whole animal</tissue>
    </source>
</reference>
<evidence type="ECO:0000313" key="2">
    <source>
        <dbReference type="Proteomes" id="UP000828390"/>
    </source>
</evidence>
<protein>
    <submittedName>
        <fullName evidence="1">Uncharacterized protein</fullName>
    </submittedName>
</protein>